<name>A0A0G3G7C0_9GAMM</name>
<dbReference type="AlphaFoldDB" id="A0A0G3G7C0"/>
<evidence type="ECO:0000313" key="3">
    <source>
        <dbReference type="Proteomes" id="UP000064201"/>
    </source>
</evidence>
<keyword evidence="3" id="KW-1185">Reference proteome</keyword>
<reference evidence="2 3" key="1">
    <citation type="submission" date="2015-04" db="EMBL/GenBank/DDBJ databases">
        <title>Complete Sequence for the Genome of the Thioalkalivibrio versutus D301.</title>
        <authorList>
            <person name="Mu T."/>
            <person name="Zhou J."/>
            <person name="Xu X."/>
        </authorList>
    </citation>
    <scope>NUCLEOTIDE SEQUENCE [LARGE SCALE GENOMIC DNA]</scope>
    <source>
        <strain evidence="2 3">D301</strain>
    </source>
</reference>
<dbReference type="Proteomes" id="UP000064201">
    <property type="component" value="Chromosome"/>
</dbReference>
<evidence type="ECO:0000313" key="2">
    <source>
        <dbReference type="EMBL" id="AKJ94771.1"/>
    </source>
</evidence>
<protein>
    <recommendedName>
        <fullName evidence="4">DUF1631 domain-containing protein</fullName>
    </recommendedName>
</protein>
<dbReference type="PATRIC" id="fig|106634.4.peg.1023"/>
<proteinExistence type="predicted"/>
<gene>
    <name evidence="2" type="ORF">TVD_05025</name>
</gene>
<feature type="region of interest" description="Disordered" evidence="1">
    <location>
        <begin position="199"/>
        <end position="236"/>
    </location>
</feature>
<feature type="compositionally biased region" description="Low complexity" evidence="1">
    <location>
        <begin position="222"/>
        <end position="236"/>
    </location>
</feature>
<dbReference type="OrthoDB" id="5777513at2"/>
<dbReference type="EMBL" id="CP011367">
    <property type="protein sequence ID" value="AKJ94771.1"/>
    <property type="molecule type" value="Genomic_DNA"/>
</dbReference>
<accession>A0A0G3G7C0</accession>
<dbReference type="Pfam" id="PF07793">
    <property type="entry name" value="DUF1631"/>
    <property type="match status" value="1"/>
</dbReference>
<dbReference type="InterPro" id="IPR012434">
    <property type="entry name" value="DUF1631"/>
</dbReference>
<dbReference type="KEGG" id="tvr:TVD_05025"/>
<sequence length="660" mass="72497">MSDAQRQQLVRGIVPRVTDHLERCLESVAQDWSAGGDEADSAEWANQLQGYQYVLRRQFEEALERDFVSTTYPPEYEFSGSSYADDNSGLQILDDYQSTRRSLRHKLEGLVREQNRYSWFVFLQAAREDHRFEHPGWAPWSPLNWYERLIESAEEQFGRTDMTLGLMRAYVRCLGQTAAPTLAFVVETVEGCGLVREPVSEVPEGDLPGASPRASWAHATREAGPATASESAATESAAPAVGGAGGLAVSGAVMPAPDAGAADWLQWAAAAGWLPSGHGVAAGGGGTATAAVAGEATAEPRIESVIERVLAGVFAEVSRHLDCHAAFRAVMLELQPLLVRAVSHDLQFFHDPGHPLREWVGSLINTGVRISPEVSAEDSETVRRYLEAMRRSIEHLGRAIEDLDRPAAQALADNWAAAVAVEHEHWQAQAAEFTGPMCQRERAARARRTLTVCVLETGAELPECSAEQIAEAWEDLLAVDEAAVQVLDGQVQELVRAICNQATPQEANPLVQRIVATAREHGADEARVKAVVQHLGQAHLQRIRASADEPRFDPQARIEARRAVRLEDDDPDLLTDLDDPWVFDASRIRTGEWFEVVDKATGQLHRMGLVWRGEATRGYLFLSLDLGASRRHSLQGVAQELREGRMRPLPDDNPLDALLA</sequence>
<dbReference type="RefSeq" id="WP_047250963.1">
    <property type="nucleotide sequence ID" value="NZ_CP011367.1"/>
</dbReference>
<organism evidence="2 3">
    <name type="scientific">Thioalkalivibrio versutus</name>
    <dbReference type="NCBI Taxonomy" id="106634"/>
    <lineage>
        <taxon>Bacteria</taxon>
        <taxon>Pseudomonadati</taxon>
        <taxon>Pseudomonadota</taxon>
        <taxon>Gammaproteobacteria</taxon>
        <taxon>Chromatiales</taxon>
        <taxon>Ectothiorhodospiraceae</taxon>
        <taxon>Thioalkalivibrio</taxon>
    </lineage>
</organism>
<dbReference type="STRING" id="106634.TVD_05025"/>
<evidence type="ECO:0008006" key="4">
    <source>
        <dbReference type="Google" id="ProtNLM"/>
    </source>
</evidence>
<evidence type="ECO:0000256" key="1">
    <source>
        <dbReference type="SAM" id="MobiDB-lite"/>
    </source>
</evidence>